<proteinExistence type="predicted"/>
<dbReference type="Gene3D" id="1.25.40.10">
    <property type="entry name" value="Tetratricopeptide repeat domain"/>
    <property type="match status" value="2"/>
</dbReference>
<dbReference type="RefSeq" id="WP_231318559.1">
    <property type="nucleotide sequence ID" value="NZ_CP088156.1"/>
</dbReference>
<dbReference type="InterPro" id="IPR049945">
    <property type="entry name" value="AAA_22"/>
</dbReference>
<dbReference type="CDD" id="cd00383">
    <property type="entry name" value="trans_reg_C"/>
    <property type="match status" value="1"/>
</dbReference>
<dbReference type="Gene3D" id="3.40.50.300">
    <property type="entry name" value="P-loop containing nucleotide triphosphate hydrolases"/>
    <property type="match status" value="1"/>
</dbReference>
<feature type="DNA-binding region" description="OmpR/PhoB-type" evidence="2">
    <location>
        <begin position="8"/>
        <end position="106"/>
    </location>
</feature>
<dbReference type="InterPro" id="IPR003593">
    <property type="entry name" value="AAA+_ATPase"/>
</dbReference>
<dbReference type="InterPro" id="IPR011717">
    <property type="entry name" value="TPR-4"/>
</dbReference>
<feature type="domain" description="OmpR/PhoB-type" evidence="3">
    <location>
        <begin position="8"/>
        <end position="106"/>
    </location>
</feature>
<evidence type="ECO:0000313" key="4">
    <source>
        <dbReference type="EMBL" id="UFZ02773.1"/>
    </source>
</evidence>
<keyword evidence="1 2" id="KW-0238">DNA-binding</keyword>
<organism evidence="4 5">
    <name type="scientific">Bradyrhizobium ontarionense</name>
    <dbReference type="NCBI Taxonomy" id="2898149"/>
    <lineage>
        <taxon>Bacteria</taxon>
        <taxon>Pseudomonadati</taxon>
        <taxon>Pseudomonadota</taxon>
        <taxon>Alphaproteobacteria</taxon>
        <taxon>Hyphomicrobiales</taxon>
        <taxon>Nitrobacteraceae</taxon>
        <taxon>Bradyrhizobium</taxon>
    </lineage>
</organism>
<dbReference type="PANTHER" id="PTHR47691:SF3">
    <property type="entry name" value="HTH-TYPE TRANSCRIPTIONAL REGULATOR RV0890C-RELATED"/>
    <property type="match status" value="1"/>
</dbReference>
<dbReference type="PROSITE" id="PS51755">
    <property type="entry name" value="OMPR_PHOB"/>
    <property type="match status" value="1"/>
</dbReference>
<evidence type="ECO:0000256" key="1">
    <source>
        <dbReference type="ARBA" id="ARBA00023125"/>
    </source>
</evidence>
<dbReference type="Gene3D" id="1.10.10.10">
    <property type="entry name" value="Winged helix-like DNA-binding domain superfamily/Winged helix DNA-binding domain"/>
    <property type="match status" value="1"/>
</dbReference>
<dbReference type="InterPro" id="IPR016032">
    <property type="entry name" value="Sig_transdc_resp-reg_C-effctor"/>
</dbReference>
<dbReference type="PANTHER" id="PTHR47691">
    <property type="entry name" value="REGULATOR-RELATED"/>
    <property type="match status" value="1"/>
</dbReference>
<dbReference type="Pfam" id="PF00486">
    <property type="entry name" value="Trans_reg_C"/>
    <property type="match status" value="1"/>
</dbReference>
<sequence>MPPPAQSQETISFGPFELTVNERRLTRNGVRMELGARAYEILVTLLSRPNEIIDKTELIAKVWPGIAVEEGSLRFHVAALRKVLGDGKDGARYVSTTPGRGYSFVAAISRTPRPVRNQPHPLSDGSPAFVHYNLPNRLSAMIDREDDLERLSKQLYAERFVTIVGSGGIGKTTVAVATAHQLRAVFNGAVLFVDLSMLSDPSLVATGVASTLGLSVQSQDVMSSLIAHLRDKYLLLVLDTCEHLIAAVAVLAAAIFNNAPQVHILATSRETLQVEGEHVYRLDPLAFPVDDREHLSADTVRTFPATQLFVERATASGANLVFDDSDAAIIARICRKLDGVALAIELAARRVDVYGLNETEALLDQRLSQMWAGPRTAPPRQQTLQATLDWSYGLLSETERMVLRRLAIFVGNFTLDAALAVVAGDGLDQADVFAAIDSLVAKSMVATRSLGTVMRYRLLDTTRTYALDRAADDREAAALAVRHARYCRQWLKRAGSEWSSLLSGTERAPYFAAVSNARAALEWCFGPNGDLRTGIELAAAAVPVLLAMSLLPECHHWSERALAAGQAASRSEQMHLRAGLGISSMHLYGENEHARAALNSSLEIAQEERDAPNEAGLLGMLHMFHFRGGDFDVALSFARRCRTVADDVDDPAALALAHSILGRSLLMMGDLSGARVELEELFKTWSPLQQSSTIYLVHDRHYRAGIALARTLWLQGYPAQAVQRVHEFVDGARQMDHPASVTVLLAWSASIFLWTGDLRNAERHIDASITMAESNSLGPLAAVGRARRAQLAIRQGDAVEGVASLSASLAAIHAVRYELITTEFNISLAQGLAATGRLDGAIAHLDETIRNVGRNGDTCYMPELLRVKAGLLQSMAQPRIEEAQACLEQSLALSRSQGARGWELRAAHDLAVVLAGKGQRPAADQMLRPVFDRFNEGFDTGDLLAAKRLLASLS</sequence>
<dbReference type="Pfam" id="PF25872">
    <property type="entry name" value="HTH_77"/>
    <property type="match status" value="1"/>
</dbReference>
<dbReference type="SMART" id="SM00382">
    <property type="entry name" value="AAA"/>
    <property type="match status" value="1"/>
</dbReference>
<keyword evidence="5" id="KW-1185">Reference proteome</keyword>
<dbReference type="EMBL" id="CP088156">
    <property type="protein sequence ID" value="UFZ02773.1"/>
    <property type="molecule type" value="Genomic_DNA"/>
</dbReference>
<dbReference type="SUPFAM" id="SSF46894">
    <property type="entry name" value="C-terminal effector domain of the bipartite response regulators"/>
    <property type="match status" value="1"/>
</dbReference>
<evidence type="ECO:0000256" key="2">
    <source>
        <dbReference type="PROSITE-ProRule" id="PRU01091"/>
    </source>
</evidence>
<dbReference type="Pfam" id="PF07721">
    <property type="entry name" value="TPR_4"/>
    <property type="match status" value="2"/>
</dbReference>
<dbReference type="SMART" id="SM00862">
    <property type="entry name" value="Trans_reg_C"/>
    <property type="match status" value="1"/>
</dbReference>
<reference evidence="4" key="1">
    <citation type="journal article" date="2024" name="Antonie Van Leeuwenhoek">
        <title>Bradyrhizobium ontarionense sp. nov., a novel bacterial symbiont isolated from Aeschynomene indica (Indian jointvetch), harbours photosynthesis, nitrogen fixation and nitrous oxide (N2O) reductase genes.</title>
        <authorList>
            <person name="Bromfield E.S.P."/>
            <person name="Cloutier S."/>
        </authorList>
    </citation>
    <scope>NUCLEOTIDE SEQUENCE</scope>
    <source>
        <strain evidence="4">A19</strain>
    </source>
</reference>
<dbReference type="InterPro" id="IPR001867">
    <property type="entry name" value="OmpR/PhoB-type_DNA-bd"/>
</dbReference>
<evidence type="ECO:0000259" key="3">
    <source>
        <dbReference type="PROSITE" id="PS51755"/>
    </source>
</evidence>
<dbReference type="PRINTS" id="PR00364">
    <property type="entry name" value="DISEASERSIST"/>
</dbReference>
<dbReference type="SUPFAM" id="SSF48452">
    <property type="entry name" value="TPR-like"/>
    <property type="match status" value="2"/>
</dbReference>
<dbReference type="InterPro" id="IPR036388">
    <property type="entry name" value="WH-like_DNA-bd_sf"/>
</dbReference>
<name>A0ABY3R6F1_9BRAD</name>
<dbReference type="Pfam" id="PF13401">
    <property type="entry name" value="AAA_22"/>
    <property type="match status" value="1"/>
</dbReference>
<evidence type="ECO:0000313" key="5">
    <source>
        <dbReference type="Proteomes" id="UP001431010"/>
    </source>
</evidence>
<dbReference type="InterPro" id="IPR058852">
    <property type="entry name" value="HTH_77"/>
</dbReference>
<gene>
    <name evidence="4" type="ORF">LQG66_26355</name>
</gene>
<accession>A0ABY3R6F1</accession>
<dbReference type="InterPro" id="IPR011990">
    <property type="entry name" value="TPR-like_helical_dom_sf"/>
</dbReference>
<dbReference type="Proteomes" id="UP001431010">
    <property type="component" value="Chromosome"/>
</dbReference>
<protein>
    <submittedName>
        <fullName evidence="4">Winged helix-turn-helix domain-containing protein</fullName>
    </submittedName>
</protein>
<dbReference type="SUPFAM" id="SSF52540">
    <property type="entry name" value="P-loop containing nucleoside triphosphate hydrolases"/>
    <property type="match status" value="1"/>
</dbReference>
<dbReference type="InterPro" id="IPR027417">
    <property type="entry name" value="P-loop_NTPase"/>
</dbReference>